<evidence type="ECO:0000259" key="3">
    <source>
        <dbReference type="PROSITE" id="PS50887"/>
    </source>
</evidence>
<keyword evidence="1" id="KW-0472">Membrane</keyword>
<dbReference type="Gene3D" id="3.30.70.270">
    <property type="match status" value="1"/>
</dbReference>
<dbReference type="Gene3D" id="3.20.20.450">
    <property type="entry name" value="EAL domain"/>
    <property type="match status" value="1"/>
</dbReference>
<feature type="transmembrane region" description="Helical" evidence="1">
    <location>
        <begin position="53"/>
        <end position="79"/>
    </location>
</feature>
<dbReference type="InterPro" id="IPR035919">
    <property type="entry name" value="EAL_sf"/>
</dbReference>
<dbReference type="PANTHER" id="PTHR33121">
    <property type="entry name" value="CYCLIC DI-GMP PHOSPHODIESTERASE PDEF"/>
    <property type="match status" value="1"/>
</dbReference>
<feature type="transmembrane region" description="Helical" evidence="1">
    <location>
        <begin position="225"/>
        <end position="249"/>
    </location>
</feature>
<dbReference type="STRING" id="745820.SAMN04488053_10579"/>
<dbReference type="InterPro" id="IPR050706">
    <property type="entry name" value="Cyclic-di-GMP_PDE-like"/>
</dbReference>
<dbReference type="Pfam" id="PF00563">
    <property type="entry name" value="EAL"/>
    <property type="match status" value="1"/>
</dbReference>
<accession>A0A1H0FTH2</accession>
<gene>
    <name evidence="5" type="ORF">SAMN04488053_10579</name>
</gene>
<reference evidence="6" key="1">
    <citation type="submission" date="2016-10" db="EMBL/GenBank/DDBJ databases">
        <authorList>
            <person name="Varghese N."/>
            <person name="Submissions S."/>
        </authorList>
    </citation>
    <scope>NUCLEOTIDE SEQUENCE [LARGE SCALE GENOMIC DNA]</scope>
    <source>
        <strain evidence="6">CGMCC 1.10369</strain>
    </source>
</reference>
<dbReference type="EMBL" id="FNIL01000005">
    <property type="protein sequence ID" value="SDN97937.1"/>
    <property type="molecule type" value="Genomic_DNA"/>
</dbReference>
<dbReference type="Proteomes" id="UP000198778">
    <property type="component" value="Unassembled WGS sequence"/>
</dbReference>
<keyword evidence="1" id="KW-1133">Transmembrane helix</keyword>
<dbReference type="Pfam" id="PF03707">
    <property type="entry name" value="MHYT"/>
    <property type="match status" value="2"/>
</dbReference>
<dbReference type="SMART" id="SM00267">
    <property type="entry name" value="GGDEF"/>
    <property type="match status" value="1"/>
</dbReference>
<evidence type="ECO:0000313" key="6">
    <source>
        <dbReference type="Proteomes" id="UP000198778"/>
    </source>
</evidence>
<dbReference type="CDD" id="cd01948">
    <property type="entry name" value="EAL"/>
    <property type="match status" value="1"/>
</dbReference>
<dbReference type="InterPro" id="IPR000160">
    <property type="entry name" value="GGDEF_dom"/>
</dbReference>
<dbReference type="PANTHER" id="PTHR33121:SF79">
    <property type="entry name" value="CYCLIC DI-GMP PHOSPHODIESTERASE PDED-RELATED"/>
    <property type="match status" value="1"/>
</dbReference>
<organism evidence="5 6">
    <name type="scientific">Alkalicoccus daliensis</name>
    <dbReference type="NCBI Taxonomy" id="745820"/>
    <lineage>
        <taxon>Bacteria</taxon>
        <taxon>Bacillati</taxon>
        <taxon>Bacillota</taxon>
        <taxon>Bacilli</taxon>
        <taxon>Bacillales</taxon>
        <taxon>Bacillaceae</taxon>
        <taxon>Alkalicoccus</taxon>
    </lineage>
</organism>
<dbReference type="SUPFAM" id="SSF55073">
    <property type="entry name" value="Nucleotide cyclase"/>
    <property type="match status" value="1"/>
</dbReference>
<name>A0A1H0FTH2_9BACI</name>
<feature type="domain" description="EAL" evidence="2">
    <location>
        <begin position="421"/>
        <end position="676"/>
    </location>
</feature>
<dbReference type="GO" id="GO:0071111">
    <property type="term" value="F:cyclic-guanylate-specific phosphodiesterase activity"/>
    <property type="evidence" value="ECO:0007669"/>
    <property type="project" value="InterPro"/>
</dbReference>
<dbReference type="SUPFAM" id="SSF141868">
    <property type="entry name" value="EAL domain-like"/>
    <property type="match status" value="1"/>
</dbReference>
<dbReference type="GO" id="GO:0016020">
    <property type="term" value="C:membrane"/>
    <property type="evidence" value="ECO:0007669"/>
    <property type="project" value="UniProtKB-UniRule"/>
</dbReference>
<dbReference type="PROSITE" id="PS50883">
    <property type="entry name" value="EAL"/>
    <property type="match status" value="1"/>
</dbReference>
<feature type="transmembrane region" description="Helical" evidence="1">
    <location>
        <begin position="85"/>
        <end position="107"/>
    </location>
</feature>
<feature type="domain" description="GGDEF" evidence="3">
    <location>
        <begin position="281"/>
        <end position="413"/>
    </location>
</feature>
<feature type="transmembrane region" description="Helical" evidence="1">
    <location>
        <begin position="148"/>
        <end position="170"/>
    </location>
</feature>
<protein>
    <submittedName>
        <fullName evidence="5">Diguanylate cyclase/phosphodiesterase</fullName>
    </submittedName>
</protein>
<dbReference type="OrthoDB" id="9759607at2"/>
<evidence type="ECO:0000259" key="2">
    <source>
        <dbReference type="PROSITE" id="PS50883"/>
    </source>
</evidence>
<dbReference type="PROSITE" id="PS50887">
    <property type="entry name" value="GGDEF"/>
    <property type="match status" value="1"/>
</dbReference>
<feature type="transmembrane region" description="Helical" evidence="1">
    <location>
        <begin position="182"/>
        <end position="205"/>
    </location>
</feature>
<feature type="transmembrane region" description="Helical" evidence="1">
    <location>
        <begin position="17"/>
        <end position="37"/>
    </location>
</feature>
<dbReference type="InterPro" id="IPR043128">
    <property type="entry name" value="Rev_trsase/Diguanyl_cyclase"/>
</dbReference>
<dbReference type="InterPro" id="IPR001633">
    <property type="entry name" value="EAL_dom"/>
</dbReference>
<feature type="transmembrane region" description="Helical" evidence="1">
    <location>
        <begin position="114"/>
        <end position="136"/>
    </location>
</feature>
<evidence type="ECO:0000256" key="1">
    <source>
        <dbReference type="PROSITE-ProRule" id="PRU00244"/>
    </source>
</evidence>
<dbReference type="SMART" id="SM00052">
    <property type="entry name" value="EAL"/>
    <property type="match status" value="1"/>
</dbReference>
<dbReference type="AlphaFoldDB" id="A0A1H0FTH2"/>
<dbReference type="InterPro" id="IPR005330">
    <property type="entry name" value="MHYT_dom"/>
</dbReference>
<feature type="domain" description="MHYT" evidence="4">
    <location>
        <begin position="17"/>
        <end position="209"/>
    </location>
</feature>
<dbReference type="Pfam" id="PF00990">
    <property type="entry name" value="GGDEF"/>
    <property type="match status" value="1"/>
</dbReference>
<keyword evidence="1" id="KW-0812">Transmembrane</keyword>
<dbReference type="InterPro" id="IPR029787">
    <property type="entry name" value="Nucleotide_cyclase"/>
</dbReference>
<sequence length="682" mass="76791">MFSLPDSPTVAILDGEYLHWIVILSVIIACCAAYTALSMNQRMQQNSFFHKNFWLMLSSFAMGLGIWSMHFVGMSAFMLPVEMEYNLLLTIVSVAPAILASYLAFYFSNKAHTSYYPIVVAGIIMGLGISSMHYVGMAAMEMEAQYVYRPWIFLSSVLIAIVVSYIALFTFSRLQRYMDNQLIKIVSSILIGLAITSMHYTGMAAVVFYTEEPLAAHMHMHEMDVFVIVSFVSTGIALLLLISVLTSMLDRYVDHRINFVDALTMFPNQRTFEKEIRRGSIDGSLAVIHLHHLEKQHSTHGYEFGDQIIKAAGDIIQSLKPAGAKVYRIEEGRFAILQPREQPQENMITSLERMLMLFTKPLKIGEHHVGIEVAGAVSFAEEKKEGRQLFSEVMAVLQHPSIRYNHELTAYDPAVHTYSFEKQLVQDLSQAMTSGELFLVYQPKVCSKTLQVTGAEALLRWQHAQHGMISPGVFIPVLEESEKIFDVTDWIIEEVCQQLSRWRQEGMQPGPVSINIPGAYITSSRLLRVLKENLIKYKLESRLLELEITETSVIDNIENAITAVNEFRQLGLSVALDDFGTGLSSLSYLKRLPVSTIKIDKSFVDSIPASARDAALLSAIITLCYSLQLPVVIEGVETQEQVSFIKTMIEDPKIQGYYFSRPLPADEFAAWVQEKVKIALVE</sequence>
<proteinExistence type="predicted"/>
<evidence type="ECO:0000259" key="4">
    <source>
        <dbReference type="PROSITE" id="PS50924"/>
    </source>
</evidence>
<evidence type="ECO:0000313" key="5">
    <source>
        <dbReference type="EMBL" id="SDN97937.1"/>
    </source>
</evidence>
<dbReference type="PROSITE" id="PS50924">
    <property type="entry name" value="MHYT"/>
    <property type="match status" value="1"/>
</dbReference>
<keyword evidence="6" id="KW-1185">Reference proteome</keyword>
<dbReference type="RefSeq" id="WP_090842802.1">
    <property type="nucleotide sequence ID" value="NZ_FNIL01000005.1"/>
</dbReference>